<organism evidence="2 3">
    <name type="scientific">Chitinophaga arvensicola</name>
    <dbReference type="NCBI Taxonomy" id="29529"/>
    <lineage>
        <taxon>Bacteria</taxon>
        <taxon>Pseudomonadati</taxon>
        <taxon>Bacteroidota</taxon>
        <taxon>Chitinophagia</taxon>
        <taxon>Chitinophagales</taxon>
        <taxon>Chitinophagaceae</taxon>
        <taxon>Chitinophaga</taxon>
    </lineage>
</organism>
<evidence type="ECO:0000256" key="1">
    <source>
        <dbReference type="SAM" id="MobiDB-lite"/>
    </source>
</evidence>
<reference evidence="3" key="1">
    <citation type="submission" date="2016-10" db="EMBL/GenBank/DDBJ databases">
        <authorList>
            <person name="Varghese N."/>
            <person name="Submissions S."/>
        </authorList>
    </citation>
    <scope>NUCLEOTIDE SEQUENCE [LARGE SCALE GENOMIC DNA]</scope>
    <source>
        <strain evidence="3">DSM 3695</strain>
    </source>
</reference>
<gene>
    <name evidence="2" type="ORF">SAMN04488122_1187</name>
</gene>
<name>A0A1I0Q352_9BACT</name>
<proteinExistence type="predicted"/>
<feature type="compositionally biased region" description="Polar residues" evidence="1">
    <location>
        <begin position="7"/>
        <end position="25"/>
    </location>
</feature>
<sequence>MFVNDTEACSQSYNVRQGTKKNSGQAPDLSAANKKNYGLLYQCSVQTSKFCFCQLGIITRLY</sequence>
<dbReference type="EMBL" id="FOJG01000001">
    <property type="protein sequence ID" value="SEW21300.1"/>
    <property type="molecule type" value="Genomic_DNA"/>
</dbReference>
<dbReference type="Proteomes" id="UP000199310">
    <property type="component" value="Unassembled WGS sequence"/>
</dbReference>
<evidence type="ECO:0000313" key="2">
    <source>
        <dbReference type="EMBL" id="SEW21300.1"/>
    </source>
</evidence>
<keyword evidence="3" id="KW-1185">Reference proteome</keyword>
<protein>
    <submittedName>
        <fullName evidence="2">Uncharacterized protein</fullName>
    </submittedName>
</protein>
<accession>A0A1I0Q352</accession>
<feature type="region of interest" description="Disordered" evidence="1">
    <location>
        <begin position="1"/>
        <end position="27"/>
    </location>
</feature>
<evidence type="ECO:0000313" key="3">
    <source>
        <dbReference type="Proteomes" id="UP000199310"/>
    </source>
</evidence>
<dbReference type="AlphaFoldDB" id="A0A1I0Q352"/>